<dbReference type="GO" id="GO:0032259">
    <property type="term" value="P:methylation"/>
    <property type="evidence" value="ECO:0007669"/>
    <property type="project" value="UniProtKB-KW"/>
</dbReference>
<sequence length="258" mass="29712">MIRLLLKTIRFWRRNGLMLTFRRAVSLLSKDRKYTFSEIYNNNFWENAESASGSGSSELATREIRAQLPVIFLKWNLKNIIDAPCGDFNWMKLVKFDNDMRYTGIDIVPKLISANSAKYSSIHLRFILADLVTDKIPKGDIVICRDCLFHLSYDDILSFLKNFVASGTEFLLTTTHKNEDGFLNSDILTGEFRLIDLFSPPFSLPKDVFYRFDDFIAPYPPREMCLWNRAQIMKALSISADFEPTAAIRRFADEAASA</sequence>
<name>A0ABZ0HVY4_9HYPH</name>
<protein>
    <submittedName>
        <fullName evidence="1">Class I SAM-dependent methyltransferase</fullName>
        <ecNumber evidence="1">2.1.-.-</ecNumber>
    </submittedName>
</protein>
<accession>A0ABZ0HVY4</accession>
<dbReference type="GO" id="GO:0008168">
    <property type="term" value="F:methyltransferase activity"/>
    <property type="evidence" value="ECO:0007669"/>
    <property type="project" value="UniProtKB-KW"/>
</dbReference>
<dbReference type="Gene3D" id="3.40.50.150">
    <property type="entry name" value="Vaccinia Virus protein VP39"/>
    <property type="match status" value="1"/>
</dbReference>
<keyword evidence="1" id="KW-0808">Transferase</keyword>
<keyword evidence="1" id="KW-0489">Methyltransferase</keyword>
<evidence type="ECO:0000313" key="2">
    <source>
        <dbReference type="Proteomes" id="UP001626536"/>
    </source>
</evidence>
<dbReference type="EC" id="2.1.-.-" evidence="1"/>
<evidence type="ECO:0000313" key="1">
    <source>
        <dbReference type="EMBL" id="WOJ90713.1"/>
    </source>
</evidence>
<dbReference type="SUPFAM" id="SSF53335">
    <property type="entry name" value="S-adenosyl-L-methionine-dependent methyltransferases"/>
    <property type="match status" value="1"/>
</dbReference>
<reference evidence="1 2" key="1">
    <citation type="submission" date="2023-10" db="EMBL/GenBank/DDBJ databases">
        <title>Novel methanotroph of the genus Methylocapsa from a subarctic wetland.</title>
        <authorList>
            <person name="Belova S.E."/>
            <person name="Oshkin I.Y."/>
            <person name="Miroshnikov K."/>
            <person name="Dedysh S.N."/>
        </authorList>
    </citation>
    <scope>NUCLEOTIDE SEQUENCE [LARGE SCALE GENOMIC DNA]</scope>
    <source>
        <strain evidence="1 2">RX1</strain>
    </source>
</reference>
<proteinExistence type="predicted"/>
<dbReference type="EMBL" id="CP136862">
    <property type="protein sequence ID" value="WOJ90713.1"/>
    <property type="molecule type" value="Genomic_DNA"/>
</dbReference>
<gene>
    <name evidence="1" type="ORF">RZS28_05330</name>
</gene>
<dbReference type="Proteomes" id="UP001626536">
    <property type="component" value="Chromosome"/>
</dbReference>
<keyword evidence="2" id="KW-1185">Reference proteome</keyword>
<dbReference type="InterPro" id="IPR029063">
    <property type="entry name" value="SAM-dependent_MTases_sf"/>
</dbReference>
<organism evidence="1 2">
    <name type="scientific">Methylocapsa polymorpha</name>
    <dbReference type="NCBI Taxonomy" id="3080828"/>
    <lineage>
        <taxon>Bacteria</taxon>
        <taxon>Pseudomonadati</taxon>
        <taxon>Pseudomonadota</taxon>
        <taxon>Alphaproteobacteria</taxon>
        <taxon>Hyphomicrobiales</taxon>
        <taxon>Beijerinckiaceae</taxon>
        <taxon>Methylocapsa</taxon>
    </lineage>
</organism>
<dbReference type="RefSeq" id="WP_407340298.1">
    <property type="nucleotide sequence ID" value="NZ_CP136862.1"/>
</dbReference>